<evidence type="ECO:0000313" key="8">
    <source>
        <dbReference type="Proteomes" id="UP001596460"/>
    </source>
</evidence>
<dbReference type="GO" id="GO:0003677">
    <property type="term" value="F:DNA binding"/>
    <property type="evidence" value="ECO:0007669"/>
    <property type="project" value="UniProtKB-UniRule"/>
</dbReference>
<dbReference type="PROSITE" id="PS50977">
    <property type="entry name" value="HTH_TETR_2"/>
    <property type="match status" value="1"/>
</dbReference>
<dbReference type="InterPro" id="IPR036271">
    <property type="entry name" value="Tet_transcr_reg_TetR-rel_C_sf"/>
</dbReference>
<feature type="DNA-binding region" description="H-T-H motif" evidence="5">
    <location>
        <begin position="43"/>
        <end position="62"/>
    </location>
</feature>
<evidence type="ECO:0000256" key="3">
    <source>
        <dbReference type="ARBA" id="ARBA00023125"/>
    </source>
</evidence>
<dbReference type="InterPro" id="IPR039538">
    <property type="entry name" value="BetI_C"/>
</dbReference>
<reference evidence="7 8" key="1">
    <citation type="journal article" date="2019" name="Int. J. Syst. Evol. Microbiol.">
        <title>The Global Catalogue of Microorganisms (GCM) 10K type strain sequencing project: providing services to taxonomists for standard genome sequencing and annotation.</title>
        <authorList>
            <consortium name="The Broad Institute Genomics Platform"/>
            <consortium name="The Broad Institute Genome Sequencing Center for Infectious Disease"/>
            <person name="Wu L."/>
            <person name="Ma J."/>
        </authorList>
    </citation>
    <scope>NUCLEOTIDE SEQUENCE [LARGE SCALE GENOMIC DNA]</scope>
    <source>
        <strain evidence="7 8">DSM 26526</strain>
    </source>
</reference>
<dbReference type="Pfam" id="PF13977">
    <property type="entry name" value="TetR_C_6"/>
    <property type="match status" value="1"/>
</dbReference>
<gene>
    <name evidence="7" type="ORF">ACFQI8_06580</name>
</gene>
<dbReference type="RefSeq" id="WP_390243548.1">
    <property type="nucleotide sequence ID" value="NZ_JBHTAB010000002.1"/>
</dbReference>
<evidence type="ECO:0000259" key="6">
    <source>
        <dbReference type="PROSITE" id="PS50977"/>
    </source>
</evidence>
<keyword evidence="3 5" id="KW-0238">DNA-binding</keyword>
<dbReference type="Pfam" id="PF00440">
    <property type="entry name" value="TetR_N"/>
    <property type="match status" value="1"/>
</dbReference>
<accession>A0ABD5XIY1</accession>
<evidence type="ECO:0000256" key="5">
    <source>
        <dbReference type="PROSITE-ProRule" id="PRU00335"/>
    </source>
</evidence>
<evidence type="ECO:0000256" key="4">
    <source>
        <dbReference type="ARBA" id="ARBA00023163"/>
    </source>
</evidence>
<dbReference type="SUPFAM" id="SSF48498">
    <property type="entry name" value="Tetracyclin repressor-like, C-terminal domain"/>
    <property type="match status" value="1"/>
</dbReference>
<evidence type="ECO:0000313" key="7">
    <source>
        <dbReference type="EMBL" id="MFC7129063.1"/>
    </source>
</evidence>
<dbReference type="InterPro" id="IPR001647">
    <property type="entry name" value="HTH_TetR"/>
</dbReference>
<organism evidence="7 8">
    <name type="scientific">Haloferax chudinovii</name>
    <dbReference type="NCBI Taxonomy" id="1109010"/>
    <lineage>
        <taxon>Archaea</taxon>
        <taxon>Methanobacteriati</taxon>
        <taxon>Methanobacteriota</taxon>
        <taxon>Stenosarchaea group</taxon>
        <taxon>Halobacteria</taxon>
        <taxon>Halobacteriales</taxon>
        <taxon>Haloferacaceae</taxon>
        <taxon>Haloferax</taxon>
    </lineage>
</organism>
<dbReference type="EMBL" id="JBHTAB010000002">
    <property type="protein sequence ID" value="MFC7129063.1"/>
    <property type="molecule type" value="Genomic_DNA"/>
</dbReference>
<dbReference type="InterPro" id="IPR050109">
    <property type="entry name" value="HTH-type_TetR-like_transc_reg"/>
</dbReference>
<protein>
    <submittedName>
        <fullName evidence="7">TetR/AcrR family transcriptional regulator</fullName>
    </submittedName>
</protein>
<dbReference type="InterPro" id="IPR009057">
    <property type="entry name" value="Homeodomain-like_sf"/>
</dbReference>
<dbReference type="SUPFAM" id="SSF46689">
    <property type="entry name" value="Homeodomain-like"/>
    <property type="match status" value="1"/>
</dbReference>
<keyword evidence="8" id="KW-1185">Reference proteome</keyword>
<dbReference type="AlphaFoldDB" id="A0ABD5XIY1"/>
<dbReference type="Proteomes" id="UP001596460">
    <property type="component" value="Unassembled WGS sequence"/>
</dbReference>
<dbReference type="PANTHER" id="PTHR30055:SF234">
    <property type="entry name" value="HTH-TYPE TRANSCRIPTIONAL REGULATOR BETI"/>
    <property type="match status" value="1"/>
</dbReference>
<evidence type="ECO:0000256" key="1">
    <source>
        <dbReference type="ARBA" id="ARBA00022491"/>
    </source>
</evidence>
<dbReference type="PANTHER" id="PTHR30055">
    <property type="entry name" value="HTH-TYPE TRANSCRIPTIONAL REGULATOR RUTR"/>
    <property type="match status" value="1"/>
</dbReference>
<comment type="caution">
    <text evidence="7">The sequence shown here is derived from an EMBL/GenBank/DDBJ whole genome shotgun (WGS) entry which is preliminary data.</text>
</comment>
<keyword evidence="2" id="KW-0805">Transcription regulation</keyword>
<name>A0ABD5XIY1_9EURY</name>
<feature type="domain" description="HTH tetR-type" evidence="6">
    <location>
        <begin position="20"/>
        <end position="80"/>
    </location>
</feature>
<dbReference type="Gene3D" id="1.10.357.10">
    <property type="entry name" value="Tetracycline Repressor, domain 2"/>
    <property type="match status" value="1"/>
</dbReference>
<evidence type="ECO:0000256" key="2">
    <source>
        <dbReference type="ARBA" id="ARBA00023015"/>
    </source>
</evidence>
<keyword evidence="4" id="KW-0804">Transcription</keyword>
<keyword evidence="1" id="KW-0678">Repressor</keyword>
<sequence length="213" mass="24499">MERQLNSMDKRGPLFVDEPDDTKTEILKATFDALAEHGYANLTIERISQHFSKSEGLVFYHYDGKDDVLLDLLDYLLKRFAQVGMPVSDDGDPETRLRSLFDQVISEPNDRGVQDYETVLTELRMRAAQDEAFQECFNRSQDVFRETIQEILQDGVESGDFREVDPELVTNFLVTLVSGRTFERVTTGISRPIQSELDNYIKYRLLADAEDNV</sequence>
<proteinExistence type="predicted"/>